<dbReference type="AlphaFoldDB" id="A0A224YH04"/>
<evidence type="ECO:0000256" key="1">
    <source>
        <dbReference type="SAM" id="SignalP"/>
    </source>
</evidence>
<feature type="signal peptide" evidence="1">
    <location>
        <begin position="1"/>
        <end position="19"/>
    </location>
</feature>
<name>A0A224YH04_9ACAR</name>
<accession>A0A224YH04</accession>
<evidence type="ECO:0008006" key="3">
    <source>
        <dbReference type="Google" id="ProtNLM"/>
    </source>
</evidence>
<sequence>MELAHIFLAFLCTSQQCAAISNYGKQHWPPLQGHCQTPVTVLVISCCELRGFLNLRVVICQCINVITCNEAHRQNITCFVMAKFG</sequence>
<feature type="chain" id="PRO_5013211471" description="Secreted protein" evidence="1">
    <location>
        <begin position="20"/>
        <end position="85"/>
    </location>
</feature>
<evidence type="ECO:0000313" key="2">
    <source>
        <dbReference type="EMBL" id="MAA13082.1"/>
    </source>
</evidence>
<protein>
    <recommendedName>
        <fullName evidence="3">Secreted protein</fullName>
    </recommendedName>
</protein>
<reference evidence="2" key="1">
    <citation type="journal article" date="2017" name="Parasit. Vectors">
        <title>Sialotranscriptomics of Rhipicephalus zambeziensis reveals intricate expression profiles of secretory proteins and suggests tight temporal transcriptional regulation during blood-feeding.</title>
        <authorList>
            <person name="de Castro M.H."/>
            <person name="de Klerk D."/>
            <person name="Pienaar R."/>
            <person name="Rees D.J.G."/>
            <person name="Mans B.J."/>
        </authorList>
    </citation>
    <scope>NUCLEOTIDE SEQUENCE</scope>
    <source>
        <tissue evidence="2">Salivary glands</tissue>
    </source>
</reference>
<organism evidence="2">
    <name type="scientific">Rhipicephalus zambeziensis</name>
    <dbReference type="NCBI Taxonomy" id="60191"/>
    <lineage>
        <taxon>Eukaryota</taxon>
        <taxon>Metazoa</taxon>
        <taxon>Ecdysozoa</taxon>
        <taxon>Arthropoda</taxon>
        <taxon>Chelicerata</taxon>
        <taxon>Arachnida</taxon>
        <taxon>Acari</taxon>
        <taxon>Parasitiformes</taxon>
        <taxon>Ixodida</taxon>
        <taxon>Ixodoidea</taxon>
        <taxon>Ixodidae</taxon>
        <taxon>Rhipicephalinae</taxon>
        <taxon>Rhipicephalus</taxon>
        <taxon>Rhipicephalus</taxon>
    </lineage>
</organism>
<dbReference type="EMBL" id="GFPF01001936">
    <property type="protein sequence ID" value="MAA13082.1"/>
    <property type="molecule type" value="Transcribed_RNA"/>
</dbReference>
<keyword evidence="1" id="KW-0732">Signal</keyword>
<proteinExistence type="predicted"/>